<organism evidence="1 2">
    <name type="scientific">Robertmurraya kyonggiensis</name>
    <dbReference type="NCBI Taxonomy" id="1037680"/>
    <lineage>
        <taxon>Bacteria</taxon>
        <taxon>Bacillati</taxon>
        <taxon>Bacillota</taxon>
        <taxon>Bacilli</taxon>
        <taxon>Bacillales</taxon>
        <taxon>Bacillaceae</taxon>
        <taxon>Robertmurraya</taxon>
    </lineage>
</organism>
<proteinExistence type="predicted"/>
<evidence type="ECO:0000313" key="2">
    <source>
        <dbReference type="Proteomes" id="UP000307756"/>
    </source>
</evidence>
<dbReference type="Proteomes" id="UP000307756">
    <property type="component" value="Unassembled WGS sequence"/>
</dbReference>
<sequence>MILPAIDVQLMNEHLTTHEGVLYKLSLYYNLAEHPALKQIFSKQFMLMKDHVRVMLSLLDPSRKGSVQLAPIDLTIVTSIHEGQTNKNSQDKYLAIEGRSTAKSMANDNFISALMMKDKHVKDIHIQMAIQQAKVQEMYSMFISNLFNEKPQLSTKENQMKIVSEFHHLV</sequence>
<dbReference type="AlphaFoldDB" id="A0A4U1D097"/>
<dbReference type="OrthoDB" id="2452736at2"/>
<protein>
    <submittedName>
        <fullName evidence="1">Uncharacterized protein</fullName>
    </submittedName>
</protein>
<name>A0A4U1D097_9BACI</name>
<accession>A0A4U1D097</accession>
<gene>
    <name evidence="1" type="ORF">FA727_19830</name>
</gene>
<evidence type="ECO:0000313" key="1">
    <source>
        <dbReference type="EMBL" id="TKC15138.1"/>
    </source>
</evidence>
<comment type="caution">
    <text evidence="1">The sequence shown here is derived from an EMBL/GenBank/DDBJ whole genome shotgun (WGS) entry which is preliminary data.</text>
</comment>
<dbReference type="EMBL" id="SWBM01000006">
    <property type="protein sequence ID" value="TKC15138.1"/>
    <property type="molecule type" value="Genomic_DNA"/>
</dbReference>
<reference evidence="1 2" key="1">
    <citation type="journal article" date="2011" name="J. Microbiol.">
        <title>Bacillus kyonggiensis sp. nov., isolated from soil of a lettuce field.</title>
        <authorList>
            <person name="Dong K."/>
            <person name="Lee S."/>
        </authorList>
    </citation>
    <scope>NUCLEOTIDE SEQUENCE [LARGE SCALE GENOMIC DNA]</scope>
    <source>
        <strain evidence="1 2">NB22</strain>
    </source>
</reference>
<keyword evidence="2" id="KW-1185">Reference proteome</keyword>
<dbReference type="RefSeq" id="WP_136833227.1">
    <property type="nucleotide sequence ID" value="NZ_SWBM01000006.1"/>
</dbReference>